<evidence type="ECO:0000313" key="3">
    <source>
        <dbReference type="EMBL" id="KAF2447589.1"/>
    </source>
</evidence>
<protein>
    <recommendedName>
        <fullName evidence="5">Mid2 domain-containing protein</fullName>
    </recommendedName>
</protein>
<feature type="transmembrane region" description="Helical" evidence="2">
    <location>
        <begin position="137"/>
        <end position="159"/>
    </location>
</feature>
<proteinExistence type="predicted"/>
<reference evidence="3" key="1">
    <citation type="journal article" date="2020" name="Stud. Mycol.">
        <title>101 Dothideomycetes genomes: a test case for predicting lifestyles and emergence of pathogens.</title>
        <authorList>
            <person name="Haridas S."/>
            <person name="Albert R."/>
            <person name="Binder M."/>
            <person name="Bloem J."/>
            <person name="Labutti K."/>
            <person name="Salamov A."/>
            <person name="Andreopoulos B."/>
            <person name="Baker S."/>
            <person name="Barry K."/>
            <person name="Bills G."/>
            <person name="Bluhm B."/>
            <person name="Cannon C."/>
            <person name="Castanera R."/>
            <person name="Culley D."/>
            <person name="Daum C."/>
            <person name="Ezra D."/>
            <person name="Gonzalez J."/>
            <person name="Henrissat B."/>
            <person name="Kuo A."/>
            <person name="Liang C."/>
            <person name="Lipzen A."/>
            <person name="Lutzoni F."/>
            <person name="Magnuson J."/>
            <person name="Mondo S."/>
            <person name="Nolan M."/>
            <person name="Ohm R."/>
            <person name="Pangilinan J."/>
            <person name="Park H.-J."/>
            <person name="Ramirez L."/>
            <person name="Alfaro M."/>
            <person name="Sun H."/>
            <person name="Tritt A."/>
            <person name="Yoshinaga Y."/>
            <person name="Zwiers L.-H."/>
            <person name="Turgeon B."/>
            <person name="Goodwin S."/>
            <person name="Spatafora J."/>
            <person name="Crous P."/>
            <person name="Grigoriev I."/>
        </authorList>
    </citation>
    <scope>NUCLEOTIDE SEQUENCE</scope>
    <source>
        <strain evidence="3">CBS 690.94</strain>
    </source>
</reference>
<keyword evidence="2" id="KW-0812">Transmembrane</keyword>
<comment type="caution">
    <text evidence="3">The sequence shown here is derived from an EMBL/GenBank/DDBJ whole genome shotgun (WGS) entry which is preliminary data.</text>
</comment>
<evidence type="ECO:0000256" key="1">
    <source>
        <dbReference type="SAM" id="MobiDB-lite"/>
    </source>
</evidence>
<gene>
    <name evidence="3" type="ORF">P171DRAFT_227936</name>
</gene>
<evidence type="ECO:0000256" key="2">
    <source>
        <dbReference type="SAM" id="Phobius"/>
    </source>
</evidence>
<evidence type="ECO:0008006" key="5">
    <source>
        <dbReference type="Google" id="ProtNLM"/>
    </source>
</evidence>
<keyword evidence="4" id="KW-1185">Reference proteome</keyword>
<dbReference type="Proteomes" id="UP000799764">
    <property type="component" value="Unassembled WGS sequence"/>
</dbReference>
<feature type="region of interest" description="Disordered" evidence="1">
    <location>
        <begin position="101"/>
        <end position="121"/>
    </location>
</feature>
<organism evidence="3 4">
    <name type="scientific">Karstenula rhodostoma CBS 690.94</name>
    <dbReference type="NCBI Taxonomy" id="1392251"/>
    <lineage>
        <taxon>Eukaryota</taxon>
        <taxon>Fungi</taxon>
        <taxon>Dikarya</taxon>
        <taxon>Ascomycota</taxon>
        <taxon>Pezizomycotina</taxon>
        <taxon>Dothideomycetes</taxon>
        <taxon>Pleosporomycetidae</taxon>
        <taxon>Pleosporales</taxon>
        <taxon>Massarineae</taxon>
        <taxon>Didymosphaeriaceae</taxon>
        <taxon>Karstenula</taxon>
    </lineage>
</organism>
<evidence type="ECO:0000313" key="4">
    <source>
        <dbReference type="Proteomes" id="UP000799764"/>
    </source>
</evidence>
<keyword evidence="2" id="KW-1133">Transmembrane helix</keyword>
<keyword evidence="2" id="KW-0472">Membrane</keyword>
<name>A0A9P4UD95_9PLEO</name>
<dbReference type="AlphaFoldDB" id="A0A9P4UD95"/>
<sequence length="221" mass="23236">MSAFIGPPIDLVSSVLGDVTEFMVDSTGTSTRKIDKNHVDLTSTPVALTVGPTPTSTQLVRSVVTLDRTRADETPAPITVIQTVIKSRGTSSSFRAIGTTLSTSASSNTPTAASPSPSAQSSAPVVVHAGLSTGAKAGIGVGAALGVLLVAIAAFYIGFRWRRRSVLAPLVEHNVVHEIDGKYVEGAQDLQPPEKFPAWVQRDASLDVDEWMPHKAHGMVR</sequence>
<dbReference type="EMBL" id="MU001496">
    <property type="protein sequence ID" value="KAF2447589.1"/>
    <property type="molecule type" value="Genomic_DNA"/>
</dbReference>
<accession>A0A9P4UD95</accession>